<evidence type="ECO:0000256" key="2">
    <source>
        <dbReference type="ARBA" id="ARBA00023163"/>
    </source>
</evidence>
<dbReference type="InterPro" id="IPR009057">
    <property type="entry name" value="Homeodomain-like_sf"/>
</dbReference>
<dbReference type="PANTHER" id="PTHR47506">
    <property type="entry name" value="TRANSCRIPTIONAL REGULATORY PROTEIN"/>
    <property type="match status" value="1"/>
</dbReference>
<feature type="domain" description="Tetracyclin repressor-like C-terminal" evidence="3">
    <location>
        <begin position="88"/>
        <end position="196"/>
    </location>
</feature>
<dbReference type="RefSeq" id="WP_206822506.1">
    <property type="nucleotide sequence ID" value="NZ_JAEMWU010000001.1"/>
</dbReference>
<dbReference type="Proteomes" id="UP000664385">
    <property type="component" value="Unassembled WGS sequence"/>
</dbReference>
<dbReference type="Pfam" id="PF16925">
    <property type="entry name" value="TetR_C_13"/>
    <property type="match status" value="1"/>
</dbReference>
<comment type="caution">
    <text evidence="4">The sequence shown here is derived from an EMBL/GenBank/DDBJ whole genome shotgun (WGS) entry which is preliminary data.</text>
</comment>
<reference evidence="4" key="1">
    <citation type="submission" date="2020-12" db="EMBL/GenBank/DDBJ databases">
        <title>PHA producing bacteria isolated from mangrove.</title>
        <authorList>
            <person name="Zheng W."/>
            <person name="Yu S."/>
            <person name="Huang Y."/>
        </authorList>
    </citation>
    <scope>NUCLEOTIDE SEQUENCE</scope>
    <source>
        <strain evidence="4">GN8-5</strain>
    </source>
</reference>
<evidence type="ECO:0000313" key="4">
    <source>
        <dbReference type="EMBL" id="MBN8204566.1"/>
    </source>
</evidence>
<dbReference type="SUPFAM" id="SSF46689">
    <property type="entry name" value="Homeodomain-like"/>
    <property type="match status" value="1"/>
</dbReference>
<dbReference type="SUPFAM" id="SSF48498">
    <property type="entry name" value="Tetracyclin repressor-like, C-terminal domain"/>
    <property type="match status" value="1"/>
</dbReference>
<gene>
    <name evidence="4" type="ORF">JF543_01170</name>
</gene>
<evidence type="ECO:0000259" key="3">
    <source>
        <dbReference type="Pfam" id="PF16925"/>
    </source>
</evidence>
<dbReference type="Gene3D" id="1.10.357.10">
    <property type="entry name" value="Tetracycline Repressor, domain 2"/>
    <property type="match status" value="1"/>
</dbReference>
<evidence type="ECO:0000313" key="5">
    <source>
        <dbReference type="Proteomes" id="UP000664385"/>
    </source>
</evidence>
<organism evidence="4 5">
    <name type="scientific">Microbacterium esteraromaticum</name>
    <dbReference type="NCBI Taxonomy" id="57043"/>
    <lineage>
        <taxon>Bacteria</taxon>
        <taxon>Bacillati</taxon>
        <taxon>Actinomycetota</taxon>
        <taxon>Actinomycetes</taxon>
        <taxon>Micrococcales</taxon>
        <taxon>Microbacteriaceae</taxon>
        <taxon>Microbacterium</taxon>
    </lineage>
</organism>
<dbReference type="EMBL" id="JAEMWU010000001">
    <property type="protein sequence ID" value="MBN8204566.1"/>
    <property type="molecule type" value="Genomic_DNA"/>
</dbReference>
<evidence type="ECO:0000256" key="1">
    <source>
        <dbReference type="ARBA" id="ARBA00023015"/>
    </source>
</evidence>
<dbReference type="PANTHER" id="PTHR47506:SF6">
    <property type="entry name" value="HTH-TYPE TRANSCRIPTIONAL REPRESSOR NEMR"/>
    <property type="match status" value="1"/>
</dbReference>
<dbReference type="InterPro" id="IPR036271">
    <property type="entry name" value="Tet_transcr_reg_TetR-rel_C_sf"/>
</dbReference>
<name>A0A939DSX8_9MICO</name>
<keyword evidence="2" id="KW-0804">Transcription</keyword>
<dbReference type="Gene3D" id="1.10.10.60">
    <property type="entry name" value="Homeodomain-like"/>
    <property type="match status" value="1"/>
</dbReference>
<keyword evidence="1" id="KW-0805">Transcription regulation</keyword>
<sequence length="216" mass="23336">MEELVIDGRRARGDASRRAVLTFATDLASVGGLDGLSIGQLAAASGHSKSSIAGLFQNKEGLQLATVAAGREVFIRVVVEPAREHERGLARLVALMHHLIEYSRTRVFTGGCFFAAITADVDSKPGPVRDAVRQAMALWYDYIAVQVRYAVESGELRLDADSIEQVAFTLPALYEQANARSLLYNSDEPYRLAARGMCDLLTASGADPAALALLRR</sequence>
<protein>
    <submittedName>
        <fullName evidence="4">TetR/AcrR family transcriptional regulator</fullName>
    </submittedName>
</protein>
<proteinExistence type="predicted"/>
<accession>A0A939DSX8</accession>
<dbReference type="InterPro" id="IPR011075">
    <property type="entry name" value="TetR_C"/>
</dbReference>
<dbReference type="AlphaFoldDB" id="A0A939DSX8"/>